<feature type="region of interest" description="Disordered" evidence="4">
    <location>
        <begin position="1179"/>
        <end position="1209"/>
    </location>
</feature>
<dbReference type="InterPro" id="IPR052398">
    <property type="entry name" value="Ubiquitin_hydrolase_53/54"/>
</dbReference>
<comment type="similarity">
    <text evidence="1">Belongs to the peptidase C19 family.</text>
</comment>
<dbReference type="InterPro" id="IPR028889">
    <property type="entry name" value="USP"/>
</dbReference>
<dbReference type="InterPro" id="IPR001394">
    <property type="entry name" value="Peptidase_C19_UCH"/>
</dbReference>
<feature type="compositionally biased region" description="Basic and acidic residues" evidence="4">
    <location>
        <begin position="731"/>
        <end position="746"/>
    </location>
</feature>
<feature type="region of interest" description="Disordered" evidence="4">
    <location>
        <begin position="1384"/>
        <end position="1531"/>
    </location>
</feature>
<feature type="compositionally biased region" description="Polar residues" evidence="4">
    <location>
        <begin position="1652"/>
        <end position="1664"/>
    </location>
</feature>
<feature type="compositionally biased region" description="Polar residues" evidence="4">
    <location>
        <begin position="1594"/>
        <end position="1609"/>
    </location>
</feature>
<dbReference type="GO" id="GO:0004843">
    <property type="term" value="F:cysteine-type deubiquitinase activity"/>
    <property type="evidence" value="ECO:0007669"/>
    <property type="project" value="InterPro"/>
</dbReference>
<evidence type="ECO:0000256" key="4">
    <source>
        <dbReference type="SAM" id="MobiDB-lite"/>
    </source>
</evidence>
<evidence type="ECO:0000259" key="5">
    <source>
        <dbReference type="PROSITE" id="PS50235"/>
    </source>
</evidence>
<dbReference type="InterPro" id="IPR038765">
    <property type="entry name" value="Papain-like_cys_pep_sf"/>
</dbReference>
<dbReference type="STRING" id="6573.A0A210QT27"/>
<dbReference type="Gene3D" id="3.90.70.10">
    <property type="entry name" value="Cysteine proteinases"/>
    <property type="match status" value="1"/>
</dbReference>
<feature type="region of interest" description="Disordered" evidence="4">
    <location>
        <begin position="1719"/>
        <end position="1740"/>
    </location>
</feature>
<feature type="compositionally biased region" description="Polar residues" evidence="4">
    <location>
        <begin position="700"/>
        <end position="711"/>
    </location>
</feature>
<feature type="compositionally biased region" description="Low complexity" evidence="4">
    <location>
        <begin position="903"/>
        <end position="921"/>
    </location>
</feature>
<feature type="compositionally biased region" description="Low complexity" evidence="4">
    <location>
        <begin position="1262"/>
        <end position="1277"/>
    </location>
</feature>
<evidence type="ECO:0000313" key="6">
    <source>
        <dbReference type="EMBL" id="OWF51875.1"/>
    </source>
</evidence>
<dbReference type="FunFam" id="3.90.70.10:FF:000041">
    <property type="entry name" value="Inactive ubiquitin carboxyl-terminal hydrolase 53"/>
    <property type="match status" value="1"/>
</dbReference>
<evidence type="ECO:0000313" key="7">
    <source>
        <dbReference type="Proteomes" id="UP000242188"/>
    </source>
</evidence>
<dbReference type="GO" id="GO:0016579">
    <property type="term" value="P:protein deubiquitination"/>
    <property type="evidence" value="ECO:0007669"/>
    <property type="project" value="InterPro"/>
</dbReference>
<feature type="compositionally biased region" description="Polar residues" evidence="4">
    <location>
        <begin position="748"/>
        <end position="781"/>
    </location>
</feature>
<protein>
    <submittedName>
        <fullName evidence="6">Inactive ubiquitin carboxyl-terminal hydrolase 54</fullName>
    </submittedName>
</protein>
<dbReference type="Pfam" id="PF00443">
    <property type="entry name" value="UCH"/>
    <property type="match status" value="1"/>
</dbReference>
<feature type="compositionally biased region" description="Polar residues" evidence="4">
    <location>
        <begin position="603"/>
        <end position="614"/>
    </location>
</feature>
<dbReference type="OrthoDB" id="205782at2759"/>
<dbReference type="EMBL" id="NEDP02002058">
    <property type="protein sequence ID" value="OWF51875.1"/>
    <property type="molecule type" value="Genomic_DNA"/>
</dbReference>
<feature type="compositionally biased region" description="Basic and acidic residues" evidence="4">
    <location>
        <begin position="1580"/>
        <end position="1592"/>
    </location>
</feature>
<dbReference type="CDD" id="cd02257">
    <property type="entry name" value="Peptidase_C19"/>
    <property type="match status" value="1"/>
</dbReference>
<gene>
    <name evidence="6" type="ORF">KP79_PYT05802</name>
</gene>
<feature type="region of interest" description="Disordered" evidence="4">
    <location>
        <begin position="668"/>
        <end position="831"/>
    </location>
</feature>
<feature type="compositionally biased region" description="Low complexity" evidence="4">
    <location>
        <begin position="1179"/>
        <end position="1208"/>
    </location>
</feature>
<keyword evidence="2" id="KW-0833">Ubl conjugation pathway</keyword>
<feature type="compositionally biased region" description="Basic and acidic residues" evidence="4">
    <location>
        <begin position="1667"/>
        <end position="1680"/>
    </location>
</feature>
<feature type="compositionally biased region" description="Polar residues" evidence="4">
    <location>
        <begin position="1435"/>
        <end position="1445"/>
    </location>
</feature>
<dbReference type="PANTHER" id="PTHR22975">
    <property type="entry name" value="UBIQUITIN SPECIFIC PROTEINASE"/>
    <property type="match status" value="1"/>
</dbReference>
<feature type="region of interest" description="Disordered" evidence="4">
    <location>
        <begin position="1"/>
        <end position="25"/>
    </location>
</feature>
<feature type="compositionally biased region" description="Polar residues" evidence="4">
    <location>
        <begin position="1636"/>
        <end position="1645"/>
    </location>
</feature>
<feature type="compositionally biased region" description="Polar residues" evidence="4">
    <location>
        <begin position="1385"/>
        <end position="1396"/>
    </location>
</feature>
<feature type="region of interest" description="Disordered" evidence="4">
    <location>
        <begin position="855"/>
        <end position="886"/>
    </location>
</feature>
<keyword evidence="7" id="KW-1185">Reference proteome</keyword>
<feature type="region of interest" description="Disordered" evidence="4">
    <location>
        <begin position="486"/>
        <end position="625"/>
    </location>
</feature>
<feature type="compositionally biased region" description="Low complexity" evidence="4">
    <location>
        <begin position="860"/>
        <end position="879"/>
    </location>
</feature>
<feature type="compositionally biased region" description="Polar residues" evidence="4">
    <location>
        <begin position="1457"/>
        <end position="1469"/>
    </location>
</feature>
<organism evidence="6 7">
    <name type="scientific">Mizuhopecten yessoensis</name>
    <name type="common">Japanese scallop</name>
    <name type="synonym">Patinopecten yessoensis</name>
    <dbReference type="NCBI Taxonomy" id="6573"/>
    <lineage>
        <taxon>Eukaryota</taxon>
        <taxon>Metazoa</taxon>
        <taxon>Spiralia</taxon>
        <taxon>Lophotrochozoa</taxon>
        <taxon>Mollusca</taxon>
        <taxon>Bivalvia</taxon>
        <taxon>Autobranchia</taxon>
        <taxon>Pteriomorphia</taxon>
        <taxon>Pectinida</taxon>
        <taxon>Pectinoidea</taxon>
        <taxon>Pectinidae</taxon>
        <taxon>Mizuhopecten</taxon>
    </lineage>
</organism>
<sequence length="1802" mass="199005">MDDSGPSFPHGGHAPPQHWFDTWDNRGNQNTSSTALSAKGLRNAPGENNCFLNSAVQVFWHLDVFRRSYRRLTGHLCMGNSCIFCALKVIFTQFQYSDQASLPPDALRKALAESFINQQRFQLGHMDDAAECFENILRRIHFHIANAYSEDACQAPHCLPHQKFAMTVFDQIVCICGASSDPLTFHELVHYISTSALVSQCRSMHETGDILHPDRFGLLLRNAGAVGDIRDCPNSCGKRVQIRRTLLNCPDVVSIGLVWETDRPNTDMISDVVQSIGTTILLQDVFHSVMVKGMKDVSKLPKLQLSALVCYYGKHYSTFVFHTKLNAWIYFDDATVRQVGPSWDDVVEKCCKGHYQPLLLLYTNPNASPIATETAPKKRVMAPGFSTPVKVPAEKKTECRHDGVRRSITPNPDGPRAAVANSRRSTTPNPPNAAEPISSDTEPGVTKKQVEHHRQHSFLIAVTGKTGRAAEQNKSEYAVPMNNTAVKHRLPGGQGQTSASEQRSSGRKHRPSDLQLPRPEDSVDDYNYTLSTRDQYRRPSISSPDHTGKPLTPNFSRGEVPPRKDSFKKGKDKVPVDVIRYQVPRTSSTSSDSDSVGHSDHSPANSKPGSNQSAAPVLPPKHRRTRSICHEDAPQNLSADHIDMRQHVVMKPKPSAGHNYENIENIAHTPVQSGLATLPRNKKGKSAQQMPQGDKASRPSLHNRQGTQAQPGQMDRVFHSRQNSVSGQSAHSRESSTHTLTDDRHSRQSSMVSQISEAMSSASQQQGNTHADKPSSQSPPDSHSRKEQTKPSVPINKPPKPAKPEKKPTVSQKKTPNPPPPPTRKSELRDNREDKINYINRNMVESVLHYQSQKLTRQGSNISSVSQSSNTSFDSDNSSVRSHKDSTTEILFDTLSLDSAQRDSGYGSSDRNSSSSTGSTTLDPYAQYFMSKSMIPPKNINPHGVAENLKKFINHGYEGDRNYGPTTYTVGSVQHGSQATVQQTGQQYPPPDDKYNPDLNYGHSKTGVETGKSLYPVVDNSHMSVQPTDQNVERKPLYDPAIVKSHTQGKGNQVYPVTQKMMPQEVKSAPGNKSGPEGFGRVPNQKSEKPSMYHEGADEYMKFCQKAEELMDQCVLVETSENGSMALNYCNAAIDCLKQAMRINSLSQQSFVSAQKMHNSCVLKSRSLQKKFLVRQESMSSTTSSDSARSSPCPISVSSDHSSSSSHSYGENCVQQNVLISKLQQNSIHSRSSSRDSVDSVIENKNYRKENRTIVKPEKPCSESTSNSSLNSNERTSYNQYESDPTADMYATLPRKGTRRSQKGSVSSNSESEVYKDFLNKQRSVNGNGNPNGRTASSGSITPTPNDSCFDTDSSLTDGNDLHYKMQVPSQQQVKANRAEIRQLPHNNNGSGSYNPQGYYPSGYTSSRHQDSQQSYPHPQSAHPTQHQHEVCKTSAPSQQITSANPVLPPKPGKATNLVTQSAKSTSDLGSREASPRPVEGMMKWVRSTSHSTPRSVKNKSKQNSVARQSSFTGNTQQQSGQGRSHQSTVSMANPQCNLQPQQRLVDNSSPHCNLTDCSNTEAQSAGFTREQVPSTISHTPDHRQGCGEHYGENQITSRQSATTTQCTNADEGCSEPEEFRPSVSVRDLASRFEGSRSNGTSCSNSRDHQQDNAQLPPSGNLGRQRSKSESDFRTLDVKPKSVLSRNKQKNKVNRMKKSVTFNDNVALVDLMDMFAPPEGAPGYNDNNSGYVSDQEERYDTTVRSYSDNELDDDDDDSVDSPTEIAPGEVSCSLCGKHGAQNGGQYCEKCHHYLGQFQQRRC</sequence>
<feature type="compositionally biased region" description="Basic and acidic residues" evidence="4">
    <location>
        <begin position="393"/>
        <end position="405"/>
    </location>
</feature>
<feature type="compositionally biased region" description="Basic and acidic residues" evidence="4">
    <location>
        <begin position="1245"/>
        <end position="1261"/>
    </location>
</feature>
<feature type="compositionally biased region" description="Polar residues" evidence="4">
    <location>
        <begin position="1321"/>
        <end position="1358"/>
    </location>
</feature>
<feature type="compositionally biased region" description="Basic residues" evidence="4">
    <location>
        <begin position="1687"/>
        <end position="1696"/>
    </location>
</feature>
<feature type="compositionally biased region" description="Low complexity" evidence="4">
    <location>
        <begin position="1517"/>
        <end position="1528"/>
    </location>
</feature>
<feature type="region of interest" description="Disordered" evidence="4">
    <location>
        <begin position="900"/>
        <end position="921"/>
    </location>
</feature>
<feature type="region of interest" description="Disordered" evidence="4">
    <location>
        <begin position="1066"/>
        <end position="1093"/>
    </location>
</feature>
<evidence type="ECO:0000256" key="3">
    <source>
        <dbReference type="ARBA" id="ARBA00022801"/>
    </source>
</evidence>
<feature type="region of interest" description="Disordered" evidence="4">
    <location>
        <begin position="1565"/>
        <end position="1696"/>
    </location>
</feature>
<keyword evidence="3 6" id="KW-0378">Hydrolase</keyword>
<feature type="region of interest" description="Disordered" evidence="4">
    <location>
        <begin position="1224"/>
        <end position="1362"/>
    </location>
</feature>
<reference evidence="6 7" key="1">
    <citation type="journal article" date="2017" name="Nat. Ecol. Evol.">
        <title>Scallop genome provides insights into evolution of bilaterian karyotype and development.</title>
        <authorList>
            <person name="Wang S."/>
            <person name="Zhang J."/>
            <person name="Jiao W."/>
            <person name="Li J."/>
            <person name="Xun X."/>
            <person name="Sun Y."/>
            <person name="Guo X."/>
            <person name="Huan P."/>
            <person name="Dong B."/>
            <person name="Zhang L."/>
            <person name="Hu X."/>
            <person name="Sun X."/>
            <person name="Wang J."/>
            <person name="Zhao C."/>
            <person name="Wang Y."/>
            <person name="Wang D."/>
            <person name="Huang X."/>
            <person name="Wang R."/>
            <person name="Lv J."/>
            <person name="Li Y."/>
            <person name="Zhang Z."/>
            <person name="Liu B."/>
            <person name="Lu W."/>
            <person name="Hui Y."/>
            <person name="Liang J."/>
            <person name="Zhou Z."/>
            <person name="Hou R."/>
            <person name="Li X."/>
            <person name="Liu Y."/>
            <person name="Li H."/>
            <person name="Ning X."/>
            <person name="Lin Y."/>
            <person name="Zhao L."/>
            <person name="Xing Q."/>
            <person name="Dou J."/>
            <person name="Li Y."/>
            <person name="Mao J."/>
            <person name="Guo H."/>
            <person name="Dou H."/>
            <person name="Li T."/>
            <person name="Mu C."/>
            <person name="Jiang W."/>
            <person name="Fu Q."/>
            <person name="Fu X."/>
            <person name="Miao Y."/>
            <person name="Liu J."/>
            <person name="Yu Q."/>
            <person name="Li R."/>
            <person name="Liao H."/>
            <person name="Li X."/>
            <person name="Kong Y."/>
            <person name="Jiang Z."/>
            <person name="Chourrout D."/>
            <person name="Li R."/>
            <person name="Bao Z."/>
        </authorList>
    </citation>
    <scope>NUCLEOTIDE SEQUENCE [LARGE SCALE GENOMIC DNA]</scope>
    <source>
        <strain evidence="6 7">PY_sf001</strain>
    </source>
</reference>
<feature type="compositionally biased region" description="Basic and acidic residues" evidence="4">
    <location>
        <begin position="560"/>
        <end position="575"/>
    </location>
</feature>
<feature type="domain" description="USP" evidence="5">
    <location>
        <begin position="39"/>
        <end position="365"/>
    </location>
</feature>
<feature type="compositionally biased region" description="Polar residues" evidence="4">
    <location>
        <begin position="1403"/>
        <end position="1425"/>
    </location>
</feature>
<feature type="region of interest" description="Disordered" evidence="4">
    <location>
        <begin position="393"/>
        <end position="453"/>
    </location>
</feature>
<feature type="compositionally biased region" description="Polar residues" evidence="4">
    <location>
        <begin position="720"/>
        <end position="730"/>
    </location>
</feature>
<dbReference type="Proteomes" id="UP000242188">
    <property type="component" value="Unassembled WGS sequence"/>
</dbReference>
<feature type="compositionally biased region" description="Polar residues" evidence="4">
    <location>
        <begin position="1303"/>
        <end position="1312"/>
    </location>
</feature>
<name>A0A210QT27_MIZYE</name>
<dbReference type="SUPFAM" id="SSF54001">
    <property type="entry name" value="Cysteine proteinases"/>
    <property type="match status" value="1"/>
</dbReference>
<evidence type="ECO:0000256" key="2">
    <source>
        <dbReference type="ARBA" id="ARBA00022786"/>
    </source>
</evidence>
<dbReference type="PROSITE" id="PS50235">
    <property type="entry name" value="USP_3"/>
    <property type="match status" value="1"/>
</dbReference>
<proteinExistence type="inferred from homology"/>
<comment type="caution">
    <text evidence="6">The sequence shown here is derived from an EMBL/GenBank/DDBJ whole genome shotgun (WGS) entry which is preliminary data.</text>
</comment>
<feature type="compositionally biased region" description="Polar residues" evidence="4">
    <location>
        <begin position="1565"/>
        <end position="1579"/>
    </location>
</feature>
<feature type="compositionally biased region" description="Polar residues" evidence="4">
    <location>
        <begin position="1487"/>
        <end position="1516"/>
    </location>
</feature>
<evidence type="ECO:0000256" key="1">
    <source>
        <dbReference type="ARBA" id="ARBA00009085"/>
    </source>
</evidence>
<accession>A0A210QT27</accession>
<dbReference type="PANTHER" id="PTHR22975:SF9">
    <property type="entry name" value="ECHINUS SPLICE FORM 3"/>
    <property type="match status" value="1"/>
</dbReference>